<feature type="compositionally biased region" description="Acidic residues" evidence="1">
    <location>
        <begin position="134"/>
        <end position="146"/>
    </location>
</feature>
<sequence>MTDETLPAATTIPVVRLIDLSAESDDDRVVETVSGFASPDHANAFARAYVRDSLERCRTGDEAASEVLGAWRAFGEDAEVVDASGEVPDGAWHSTSEAATFAASPASPMERDWRALDPRGSAAGEGEGGHDPDVDGDDDDAVDEDMIPPTILVDLPPRRPH</sequence>
<dbReference type="Proteomes" id="UP000557688">
    <property type="component" value="Unassembled WGS sequence"/>
</dbReference>
<organism evidence="2 3">
    <name type="scientific">Endobacter medicaginis</name>
    <dbReference type="NCBI Taxonomy" id="1181271"/>
    <lineage>
        <taxon>Bacteria</taxon>
        <taxon>Pseudomonadati</taxon>
        <taxon>Pseudomonadota</taxon>
        <taxon>Alphaproteobacteria</taxon>
        <taxon>Acetobacterales</taxon>
        <taxon>Acetobacteraceae</taxon>
        <taxon>Endobacter</taxon>
    </lineage>
</organism>
<evidence type="ECO:0000313" key="2">
    <source>
        <dbReference type="EMBL" id="MBB3172992.1"/>
    </source>
</evidence>
<protein>
    <submittedName>
        <fullName evidence="2">Uncharacterized protein</fullName>
    </submittedName>
</protein>
<keyword evidence="3" id="KW-1185">Reference proteome</keyword>
<accession>A0A839V030</accession>
<dbReference type="AlphaFoldDB" id="A0A839V030"/>
<name>A0A839V030_9PROT</name>
<proteinExistence type="predicted"/>
<reference evidence="2 3" key="1">
    <citation type="submission" date="2020-08" db="EMBL/GenBank/DDBJ databases">
        <title>Genomic Encyclopedia of Type Strains, Phase III (KMG-III): the genomes of soil and plant-associated and newly described type strains.</title>
        <authorList>
            <person name="Whitman W."/>
        </authorList>
    </citation>
    <scope>NUCLEOTIDE SEQUENCE [LARGE SCALE GENOMIC DNA]</scope>
    <source>
        <strain evidence="2 3">CECT 8088</strain>
    </source>
</reference>
<gene>
    <name evidence="2" type="ORF">FHR90_000810</name>
</gene>
<dbReference type="RefSeq" id="WP_183274803.1">
    <property type="nucleotide sequence ID" value="NZ_JACHXV010000003.1"/>
</dbReference>
<feature type="region of interest" description="Disordered" evidence="1">
    <location>
        <begin position="98"/>
        <end position="161"/>
    </location>
</feature>
<dbReference type="EMBL" id="JACHXV010000003">
    <property type="protein sequence ID" value="MBB3172992.1"/>
    <property type="molecule type" value="Genomic_DNA"/>
</dbReference>
<evidence type="ECO:0000256" key="1">
    <source>
        <dbReference type="SAM" id="MobiDB-lite"/>
    </source>
</evidence>
<comment type="caution">
    <text evidence="2">The sequence shown here is derived from an EMBL/GenBank/DDBJ whole genome shotgun (WGS) entry which is preliminary data.</text>
</comment>
<evidence type="ECO:0000313" key="3">
    <source>
        <dbReference type="Proteomes" id="UP000557688"/>
    </source>
</evidence>